<name>A0A1I3TMA9_9BURK</name>
<feature type="transmembrane region" description="Helical" evidence="8">
    <location>
        <begin position="132"/>
        <end position="152"/>
    </location>
</feature>
<dbReference type="GO" id="GO:0022857">
    <property type="term" value="F:transmembrane transporter activity"/>
    <property type="evidence" value="ECO:0007669"/>
    <property type="project" value="InterPro"/>
</dbReference>
<evidence type="ECO:0000256" key="7">
    <source>
        <dbReference type="ARBA" id="ARBA00023136"/>
    </source>
</evidence>
<accession>A0A1I3TMA9</accession>
<feature type="transmembrane region" description="Helical" evidence="8">
    <location>
        <begin position="280"/>
        <end position="298"/>
    </location>
</feature>
<reference evidence="9 10" key="1">
    <citation type="submission" date="2016-10" db="EMBL/GenBank/DDBJ databases">
        <authorList>
            <person name="de Groot N.N."/>
        </authorList>
    </citation>
    <scope>NUCLEOTIDE SEQUENCE [LARGE SCALE GENOMIC DNA]</scope>
    <source>
        <strain evidence="9 10">LMG 23650</strain>
    </source>
</reference>
<feature type="transmembrane region" description="Helical" evidence="8">
    <location>
        <begin position="104"/>
        <end position="125"/>
    </location>
</feature>
<evidence type="ECO:0000313" key="9">
    <source>
        <dbReference type="EMBL" id="SFJ71985.1"/>
    </source>
</evidence>
<keyword evidence="3" id="KW-1003">Cell membrane</keyword>
<organism evidence="9 10">
    <name type="scientific">Paraburkholderia megapolitana</name>
    <dbReference type="NCBI Taxonomy" id="420953"/>
    <lineage>
        <taxon>Bacteria</taxon>
        <taxon>Pseudomonadati</taxon>
        <taxon>Pseudomonadota</taxon>
        <taxon>Betaproteobacteria</taxon>
        <taxon>Burkholderiales</taxon>
        <taxon>Burkholderiaceae</taxon>
        <taxon>Paraburkholderia</taxon>
    </lineage>
</organism>
<evidence type="ECO:0000256" key="1">
    <source>
        <dbReference type="ARBA" id="ARBA00004651"/>
    </source>
</evidence>
<dbReference type="CDD" id="cd06579">
    <property type="entry name" value="TM_PBP1_transp_AraH_like"/>
    <property type="match status" value="1"/>
</dbReference>
<dbReference type="AlphaFoldDB" id="A0A1I3TMA9"/>
<feature type="transmembrane region" description="Helical" evidence="8">
    <location>
        <begin position="304"/>
        <end position="324"/>
    </location>
</feature>
<feature type="transmembrane region" description="Helical" evidence="8">
    <location>
        <begin position="172"/>
        <end position="194"/>
    </location>
</feature>
<evidence type="ECO:0000256" key="8">
    <source>
        <dbReference type="SAM" id="Phobius"/>
    </source>
</evidence>
<feature type="transmembrane region" description="Helical" evidence="8">
    <location>
        <begin position="225"/>
        <end position="244"/>
    </location>
</feature>
<dbReference type="Proteomes" id="UP000199548">
    <property type="component" value="Unassembled WGS sequence"/>
</dbReference>
<feature type="transmembrane region" description="Helical" evidence="8">
    <location>
        <begin position="25"/>
        <end position="44"/>
    </location>
</feature>
<feature type="transmembrane region" description="Helical" evidence="8">
    <location>
        <begin position="256"/>
        <end position="273"/>
    </location>
</feature>
<dbReference type="STRING" id="420953.SAMN05192543_11019"/>
<evidence type="ECO:0000256" key="2">
    <source>
        <dbReference type="ARBA" id="ARBA00022448"/>
    </source>
</evidence>
<evidence type="ECO:0000313" key="10">
    <source>
        <dbReference type="Proteomes" id="UP000199548"/>
    </source>
</evidence>
<dbReference type="Pfam" id="PF02653">
    <property type="entry name" value="BPD_transp_2"/>
    <property type="match status" value="1"/>
</dbReference>
<dbReference type="InterPro" id="IPR001851">
    <property type="entry name" value="ABC_transp_permease"/>
</dbReference>
<keyword evidence="10" id="KW-1185">Reference proteome</keyword>
<dbReference type="PANTHER" id="PTHR32196">
    <property type="entry name" value="ABC TRANSPORTER PERMEASE PROTEIN YPHD-RELATED-RELATED"/>
    <property type="match status" value="1"/>
</dbReference>
<evidence type="ECO:0000256" key="4">
    <source>
        <dbReference type="ARBA" id="ARBA00022519"/>
    </source>
</evidence>
<feature type="transmembrane region" description="Helical" evidence="8">
    <location>
        <begin position="75"/>
        <end position="92"/>
    </location>
</feature>
<keyword evidence="6 8" id="KW-1133">Transmembrane helix</keyword>
<keyword evidence="2" id="KW-0813">Transport</keyword>
<keyword evidence="4" id="KW-0997">Cell inner membrane</keyword>
<dbReference type="EMBL" id="FOQU01000010">
    <property type="protein sequence ID" value="SFJ71985.1"/>
    <property type="molecule type" value="Genomic_DNA"/>
</dbReference>
<dbReference type="PANTHER" id="PTHR32196:SF21">
    <property type="entry name" value="ABC TRANSPORTER PERMEASE PROTEIN YPHD-RELATED"/>
    <property type="match status" value="1"/>
</dbReference>
<protein>
    <submittedName>
        <fullName evidence="9">Monosaccharide ABC transporter membrane protein, CUT2 family</fullName>
    </submittedName>
</protein>
<dbReference type="GO" id="GO:0005886">
    <property type="term" value="C:plasma membrane"/>
    <property type="evidence" value="ECO:0007669"/>
    <property type="project" value="UniProtKB-SubCell"/>
</dbReference>
<sequence>MIAIERESTIGHSIFSWLKNRPMEVILIVLFLVLTAVAPNFFTLDNQLNVLRNITMQGIIAFGMTMVIVSGEIDLSVGSGVAFSGCVVALVVQELDGVLGDVGAVLLGCLLAIALLCGAAMVSGLLRQYTRVPTFITSLAMLTGLFGAANLLTRGFPLTPFPDWYGFMGSGYIFGVPFPVYVFVAIFVAIHLLMKHTTFGRAVYAVGGNAEAAHLSGIRIWRVKTLALVITAALTAVSGILVSAQTMAGNAAAAKGWELDVISAVIIGGTSLFGGRGQVWGTLIGVVFLGVIINGMTLMNISEYWQYVVRAILILGAVLLNSVVEKYRDR</sequence>
<evidence type="ECO:0000256" key="5">
    <source>
        <dbReference type="ARBA" id="ARBA00022692"/>
    </source>
</evidence>
<comment type="subcellular location">
    <subcellularLocation>
        <location evidence="1">Cell membrane</location>
        <topology evidence="1">Multi-pass membrane protein</topology>
    </subcellularLocation>
</comment>
<evidence type="ECO:0000256" key="6">
    <source>
        <dbReference type="ARBA" id="ARBA00022989"/>
    </source>
</evidence>
<proteinExistence type="predicted"/>
<evidence type="ECO:0000256" key="3">
    <source>
        <dbReference type="ARBA" id="ARBA00022475"/>
    </source>
</evidence>
<feature type="transmembrane region" description="Helical" evidence="8">
    <location>
        <begin position="50"/>
        <end position="68"/>
    </location>
</feature>
<keyword evidence="5 8" id="KW-0812">Transmembrane</keyword>
<gene>
    <name evidence="9" type="ORF">SAMN05192543_11019</name>
</gene>
<keyword evidence="7 8" id="KW-0472">Membrane</keyword>